<comment type="caution">
    <text evidence="3">The sequence shown here is derived from an EMBL/GenBank/DDBJ whole genome shotgun (WGS) entry which is preliminary data.</text>
</comment>
<dbReference type="InterPro" id="IPR002376">
    <property type="entry name" value="Formyl_transf_N"/>
</dbReference>
<dbReference type="PANTHER" id="PTHR11138">
    <property type="entry name" value="METHIONYL-TRNA FORMYLTRANSFERASE"/>
    <property type="match status" value="1"/>
</dbReference>
<protein>
    <submittedName>
        <fullName evidence="3">Methionyl-tRNA formyltransferase</fullName>
    </submittedName>
</protein>
<dbReference type="PANTHER" id="PTHR11138:SF5">
    <property type="entry name" value="METHIONYL-TRNA FORMYLTRANSFERASE, MITOCHONDRIAL"/>
    <property type="match status" value="1"/>
</dbReference>
<sequence length="284" mass="29957">MVSMLRIVTLNTFQAGYRVVSEWAASNGHELVLLVTLPSGGERYDATAPPLVASVPPELDVLVTKKLRGVAAPVIEALEPDLIISAAFPRLIPDEVLKIPRYGALNCHPSPLPAGRGPNPQRLIYEGADEVAASVHRTEPGFDTGAVLAQRSMPLPADLNGGPLMESWRTLLTACLDEAVPRAVAGDRGDLQDPSKVTEAPAFTPEEHVLDLTEPAAVVRRKAAALNITAVRARVLLDGAEYLVARTDPAEAAAGKPGSVVASHPDGFTVRTADAALRLTAARS</sequence>
<gene>
    <name evidence="3" type="primary">fmt_2</name>
    <name evidence="3" type="ORF">GCM10009741_67910</name>
</gene>
<dbReference type="EMBL" id="BAAANC010000004">
    <property type="protein sequence ID" value="GAA1553820.1"/>
    <property type="molecule type" value="Genomic_DNA"/>
</dbReference>
<name>A0ABN2C7E7_9ACTN</name>
<evidence type="ECO:0000313" key="4">
    <source>
        <dbReference type="Proteomes" id="UP001500363"/>
    </source>
</evidence>
<dbReference type="Proteomes" id="UP001500363">
    <property type="component" value="Unassembled WGS sequence"/>
</dbReference>
<dbReference type="RefSeq" id="WP_344181618.1">
    <property type="nucleotide sequence ID" value="NZ_BAAANC010000004.1"/>
</dbReference>
<feature type="domain" description="Formyl transferase N-terminal" evidence="1">
    <location>
        <begin position="73"/>
        <end position="170"/>
    </location>
</feature>
<dbReference type="InterPro" id="IPR036477">
    <property type="entry name" value="Formyl_transf_N_sf"/>
</dbReference>
<evidence type="ECO:0000259" key="1">
    <source>
        <dbReference type="Pfam" id="PF00551"/>
    </source>
</evidence>
<reference evidence="3 4" key="1">
    <citation type="journal article" date="2019" name="Int. J. Syst. Evol. Microbiol.">
        <title>The Global Catalogue of Microorganisms (GCM) 10K type strain sequencing project: providing services to taxonomists for standard genome sequencing and annotation.</title>
        <authorList>
            <consortium name="The Broad Institute Genomics Platform"/>
            <consortium name="The Broad Institute Genome Sequencing Center for Infectious Disease"/>
            <person name="Wu L."/>
            <person name="Ma J."/>
        </authorList>
    </citation>
    <scope>NUCLEOTIDE SEQUENCE [LARGE SCALE GENOMIC DNA]</scope>
    <source>
        <strain evidence="3 4">JCM 14303</strain>
    </source>
</reference>
<evidence type="ECO:0000259" key="2">
    <source>
        <dbReference type="Pfam" id="PF02911"/>
    </source>
</evidence>
<dbReference type="SUPFAM" id="SSF50486">
    <property type="entry name" value="FMT C-terminal domain-like"/>
    <property type="match status" value="1"/>
</dbReference>
<dbReference type="Pfam" id="PF02911">
    <property type="entry name" value="Formyl_trans_C"/>
    <property type="match status" value="1"/>
</dbReference>
<dbReference type="Gene3D" id="3.40.50.12230">
    <property type="match status" value="1"/>
</dbReference>
<dbReference type="InterPro" id="IPR005793">
    <property type="entry name" value="Formyl_trans_C"/>
</dbReference>
<evidence type="ECO:0000313" key="3">
    <source>
        <dbReference type="EMBL" id="GAA1553820.1"/>
    </source>
</evidence>
<accession>A0ABN2C7E7</accession>
<dbReference type="Pfam" id="PF00551">
    <property type="entry name" value="Formyl_trans_N"/>
    <property type="match status" value="1"/>
</dbReference>
<feature type="domain" description="Formyl transferase C-terminal" evidence="2">
    <location>
        <begin position="204"/>
        <end position="281"/>
    </location>
</feature>
<dbReference type="InterPro" id="IPR011034">
    <property type="entry name" value="Formyl_transferase-like_C_sf"/>
</dbReference>
<proteinExistence type="predicted"/>
<organism evidence="3 4">
    <name type="scientific">Kribbella lupini</name>
    <dbReference type="NCBI Taxonomy" id="291602"/>
    <lineage>
        <taxon>Bacteria</taxon>
        <taxon>Bacillati</taxon>
        <taxon>Actinomycetota</taxon>
        <taxon>Actinomycetes</taxon>
        <taxon>Propionibacteriales</taxon>
        <taxon>Kribbellaceae</taxon>
        <taxon>Kribbella</taxon>
    </lineage>
</organism>
<dbReference type="SUPFAM" id="SSF53328">
    <property type="entry name" value="Formyltransferase"/>
    <property type="match status" value="1"/>
</dbReference>
<keyword evidence="4" id="KW-1185">Reference proteome</keyword>